<keyword evidence="2" id="KW-1185">Reference proteome</keyword>
<organism evidence="1 2">
    <name type="scientific">Ramlibacter tataouinensis (strain ATCC BAA-407 / DSM 14655 / LMG 21543 / TTB310)</name>
    <dbReference type="NCBI Taxonomy" id="365046"/>
    <lineage>
        <taxon>Bacteria</taxon>
        <taxon>Pseudomonadati</taxon>
        <taxon>Pseudomonadota</taxon>
        <taxon>Betaproteobacteria</taxon>
        <taxon>Burkholderiales</taxon>
        <taxon>Comamonadaceae</taxon>
        <taxon>Ramlibacter</taxon>
    </lineage>
</organism>
<reference evidence="1 2" key="2">
    <citation type="journal article" date="2011" name="PLoS ONE">
        <title>The Cyst-Dividing Bacterium Ramlibacter tataouinensis TTB310 Genome Reveals a Well-Stocked Toolbox for Adaptation to a Desert Environment.</title>
        <authorList>
            <person name="De Luca G."/>
            <person name="Barakat M."/>
            <person name="Ortet P."/>
            <person name="Fochesato S."/>
            <person name="Jourlin-Castelli C."/>
            <person name="Ansaldi M."/>
            <person name="Py B."/>
            <person name="Fichant G."/>
            <person name="Coutinho P.M."/>
            <person name="Voulhoux R."/>
            <person name="Bastien O."/>
            <person name="Marechal E."/>
            <person name="Henrissat B."/>
            <person name="Quentin Y."/>
            <person name="Noirot P."/>
            <person name="Filloux A."/>
            <person name="Mejean V."/>
            <person name="Dubow M.S."/>
            <person name="Barras F."/>
            <person name="Barbe V."/>
            <person name="Weissenbach J."/>
            <person name="Mihalcescu I."/>
            <person name="Vermeglio A."/>
            <person name="Achouak W."/>
            <person name="Heulin T."/>
        </authorList>
    </citation>
    <scope>NUCLEOTIDE SEQUENCE [LARGE SCALE GENOMIC DNA]</scope>
    <source>
        <strain evidence="2">ATCC BAA-407 / DSM 14655 / LMG 21543 / TTB310</strain>
    </source>
</reference>
<evidence type="ECO:0000313" key="1">
    <source>
        <dbReference type="EMBL" id="AEG93800.1"/>
    </source>
</evidence>
<name>F5Y4F3_RAMTT</name>
<dbReference type="Proteomes" id="UP000008385">
    <property type="component" value="Chromosome"/>
</dbReference>
<accession>F5Y4F3</accession>
<reference evidence="2" key="1">
    <citation type="submission" date="2006-01" db="EMBL/GenBank/DDBJ databases">
        <title>Genome of the cyst-dividing bacterium Ramlibacter tataouinensis.</title>
        <authorList>
            <person name="Barakat M."/>
            <person name="Ortet P."/>
            <person name="De Luca G."/>
            <person name="Jourlin-Castelli C."/>
            <person name="Ansaldi M."/>
            <person name="Py B."/>
            <person name="Fichant G."/>
            <person name="Coutinho P."/>
            <person name="Voulhoux R."/>
            <person name="Bastien O."/>
            <person name="Roy S."/>
            <person name="Marechal E."/>
            <person name="Henrissat B."/>
            <person name="Quentin Y."/>
            <person name="Noirot P."/>
            <person name="Filloux A."/>
            <person name="Mejean V."/>
            <person name="DuBow M."/>
            <person name="Barras F."/>
            <person name="Heulin T."/>
        </authorList>
    </citation>
    <scope>NUCLEOTIDE SEQUENCE [LARGE SCALE GENOMIC DNA]</scope>
    <source>
        <strain evidence="2">ATCC BAA-407 / DSM 14655 / LMG 21543 / TTB310</strain>
    </source>
</reference>
<dbReference type="HOGENOM" id="CLU_741604_0_0_4"/>
<gene>
    <name evidence="1" type="ordered locus">Rta_26985</name>
</gene>
<dbReference type="KEGG" id="rta:Rta_26985"/>
<proteinExistence type="predicted"/>
<sequence>MELARFHRAIHVIHSDISNTEIETKLTRLISSLDQVAASPGNQDYAKVFREQLDDLRSSLNSSSLNDPEDADVAQVIEDLSLEGHVGTGFARRILKAITQNQLAPQAASAELTKLRDEVFGKLRLISSVDSAFTTLQVDYARLDGGEGEMRIAVPFASETHTLEELAKEAREWDKICAAISEAFDPERTPVTVRTVSTGSLLLYLAGTPAFIWGVSKCLKGVNSILGEVIKMRKLYGELVKSNVPREALAPIEQHNAGKAKFDLDALATTIIEEHYKGNDEGRKNELRNSLSMALQRLARKLADGADVRLRLTAPKKPKIAEGVEPTPEQVAQIEAADKVAALEADVRLARVQLEYEGDNQDLIAALPAPQTE</sequence>
<dbReference type="EMBL" id="CP000245">
    <property type="protein sequence ID" value="AEG93800.1"/>
    <property type="molecule type" value="Genomic_DNA"/>
</dbReference>
<evidence type="ECO:0000313" key="2">
    <source>
        <dbReference type="Proteomes" id="UP000008385"/>
    </source>
</evidence>
<dbReference type="eggNOG" id="ENOG5033NZT">
    <property type="taxonomic scope" value="Bacteria"/>
</dbReference>
<protein>
    <submittedName>
        <fullName evidence="1">Uncharacterized protein</fullName>
    </submittedName>
</protein>
<dbReference type="AlphaFoldDB" id="F5Y4F3"/>
<dbReference type="RefSeq" id="WP_013902031.1">
    <property type="nucleotide sequence ID" value="NC_015677.1"/>
</dbReference>
<dbReference type="OrthoDB" id="9182781at2"/>
<dbReference type="STRING" id="365046.Rta_26985"/>